<dbReference type="PANTHER" id="PTHR10151">
    <property type="entry name" value="ECTONUCLEOTIDE PYROPHOSPHATASE/PHOSPHODIESTERASE"/>
    <property type="match status" value="1"/>
</dbReference>
<dbReference type="SUPFAM" id="SSF53649">
    <property type="entry name" value="Alkaline phosphatase-like"/>
    <property type="match status" value="1"/>
</dbReference>
<accession>A0A915PLN4</accession>
<evidence type="ECO:0000313" key="2">
    <source>
        <dbReference type="Proteomes" id="UP000887581"/>
    </source>
</evidence>
<feature type="transmembrane region" description="Helical" evidence="1">
    <location>
        <begin position="39"/>
        <end position="56"/>
    </location>
</feature>
<name>A0A915PLN4_9BILA</name>
<dbReference type="GO" id="GO:0016529">
    <property type="term" value="C:sarcoplasmic reticulum"/>
    <property type="evidence" value="ECO:0007669"/>
    <property type="project" value="TreeGrafter"/>
</dbReference>
<dbReference type="Gene3D" id="3.40.720.10">
    <property type="entry name" value="Alkaline Phosphatase, subunit A"/>
    <property type="match status" value="1"/>
</dbReference>
<keyword evidence="1" id="KW-0472">Membrane</keyword>
<dbReference type="InterPro" id="IPR002591">
    <property type="entry name" value="Phosphodiest/P_Trfase"/>
</dbReference>
<reference evidence="3" key="1">
    <citation type="submission" date="2022-11" db="UniProtKB">
        <authorList>
            <consortium name="WormBaseParasite"/>
        </authorList>
    </citation>
    <scope>IDENTIFICATION</scope>
</reference>
<keyword evidence="2" id="KW-1185">Reference proteome</keyword>
<dbReference type="PANTHER" id="PTHR10151:SF114">
    <property type="entry name" value="ECTONUCLEOTIDE PYROPHOSPHATASE_PHOSPHODIESTERASE C27A7.3"/>
    <property type="match status" value="1"/>
</dbReference>
<evidence type="ECO:0000256" key="1">
    <source>
        <dbReference type="SAM" id="Phobius"/>
    </source>
</evidence>
<keyword evidence="1" id="KW-0812">Transmembrane</keyword>
<dbReference type="WBParaSite" id="sdigi.contig246.g6627.t1">
    <property type="protein sequence ID" value="sdigi.contig246.g6627.t1"/>
    <property type="gene ID" value="sdigi.contig246.g6627"/>
</dbReference>
<proteinExistence type="predicted"/>
<dbReference type="Proteomes" id="UP000887581">
    <property type="component" value="Unplaced"/>
</dbReference>
<dbReference type="GO" id="GO:0031674">
    <property type="term" value="C:I band"/>
    <property type="evidence" value="ECO:0007669"/>
    <property type="project" value="TreeGrafter"/>
</dbReference>
<dbReference type="AlphaFoldDB" id="A0A915PLN4"/>
<dbReference type="InterPro" id="IPR017850">
    <property type="entry name" value="Alkaline_phosphatase_core_sf"/>
</dbReference>
<evidence type="ECO:0000313" key="3">
    <source>
        <dbReference type="WBParaSite" id="sdigi.contig246.g6627.t1"/>
    </source>
</evidence>
<sequence>MAAAVIKQISRDNWNCDSKCDISMDTAEKNAKVKKFKFFTWRTVILIAAIIVNSGIPVEYLSRNFVAHATLDCSSLEVCNEKFDVPPLLIISSDGFWNNYLVQNITPAIQNLINCGTHSNYMLPSFPSKTFPNHYTIATGLYPAWHGIVDNRFYDAQKEEFFKKSSRDSGWYLGEPKGTLSGITPDYWMKYDSSVPFTQRVDTVIRWLKLPKDERPTLIQLYFEEPDWAGHDKGPHSQKVRTALLLMDGIINYLTRQLIEEGLIGCINIILLSDHGMQQMEKSKSIAMADYIGKNFSEIFFDGVVARIEIDQSEKKKDANSITNSLISKLKCQYGKNFVVYRKDLVPIRYHYAGPRIGDIIINGRPGISIFLKQKKKDSYDRHGDHGYDNRIGSMRTIFVAIGPDIAHKKKISSFQNVELYNLFTCKCHFSKMTNRITVRPAQLAHV</sequence>
<dbReference type="CDD" id="cd16018">
    <property type="entry name" value="Enpp"/>
    <property type="match status" value="1"/>
</dbReference>
<keyword evidence="1" id="KW-1133">Transmembrane helix</keyword>
<dbReference type="GO" id="GO:0055120">
    <property type="term" value="C:striated muscle dense body"/>
    <property type="evidence" value="ECO:0007669"/>
    <property type="project" value="TreeGrafter"/>
</dbReference>
<protein>
    <submittedName>
        <fullName evidence="3">Uncharacterized protein</fullName>
    </submittedName>
</protein>
<organism evidence="2 3">
    <name type="scientific">Setaria digitata</name>
    <dbReference type="NCBI Taxonomy" id="48799"/>
    <lineage>
        <taxon>Eukaryota</taxon>
        <taxon>Metazoa</taxon>
        <taxon>Ecdysozoa</taxon>
        <taxon>Nematoda</taxon>
        <taxon>Chromadorea</taxon>
        <taxon>Rhabditida</taxon>
        <taxon>Spirurina</taxon>
        <taxon>Spiruromorpha</taxon>
        <taxon>Filarioidea</taxon>
        <taxon>Setariidae</taxon>
        <taxon>Setaria</taxon>
    </lineage>
</organism>
<dbReference type="Pfam" id="PF01663">
    <property type="entry name" value="Phosphodiest"/>
    <property type="match status" value="2"/>
</dbReference>